<sequence>MSAIRFRLIIPHSNNELFNLGTYSNKNLSKMCVDAIEVSPFVAHIHRATQQLNCITCFPFTCSELCSSWFFWLGNLRLSNCHVCRWMLCKSAVATNSGIDEFG</sequence>
<evidence type="ECO:0000313" key="1">
    <source>
        <dbReference type="EMBL" id="CCX05926.1"/>
    </source>
</evidence>
<reference evidence="1 2" key="1">
    <citation type="journal article" date="2013" name="PLoS Genet.">
        <title>The genome and development-dependent transcriptomes of Pyronema confluens: a window into fungal evolution.</title>
        <authorList>
            <person name="Traeger S."/>
            <person name="Altegoer F."/>
            <person name="Freitag M."/>
            <person name="Gabaldon T."/>
            <person name="Kempken F."/>
            <person name="Kumar A."/>
            <person name="Marcet-Houben M."/>
            <person name="Poggeler S."/>
            <person name="Stajich J.E."/>
            <person name="Nowrousian M."/>
        </authorList>
    </citation>
    <scope>NUCLEOTIDE SEQUENCE [LARGE SCALE GENOMIC DNA]</scope>
    <source>
        <strain evidence="2">CBS 100304</strain>
        <tissue evidence="1">Vegetative mycelium</tissue>
    </source>
</reference>
<dbReference type="Proteomes" id="UP000018144">
    <property type="component" value="Unassembled WGS sequence"/>
</dbReference>
<gene>
    <name evidence="1" type="ORF">PCON_05513</name>
</gene>
<dbReference type="EMBL" id="HF935277">
    <property type="protein sequence ID" value="CCX05926.1"/>
    <property type="molecule type" value="Genomic_DNA"/>
</dbReference>
<name>U4KX91_PYROM</name>
<protein>
    <submittedName>
        <fullName evidence="1">Uncharacterized protein</fullName>
    </submittedName>
</protein>
<keyword evidence="2" id="KW-1185">Reference proteome</keyword>
<accession>U4KX91</accession>
<dbReference type="AlphaFoldDB" id="U4KX91"/>
<organism evidence="1 2">
    <name type="scientific">Pyronema omphalodes (strain CBS 100304)</name>
    <name type="common">Pyronema confluens</name>
    <dbReference type="NCBI Taxonomy" id="1076935"/>
    <lineage>
        <taxon>Eukaryota</taxon>
        <taxon>Fungi</taxon>
        <taxon>Dikarya</taxon>
        <taxon>Ascomycota</taxon>
        <taxon>Pezizomycotina</taxon>
        <taxon>Pezizomycetes</taxon>
        <taxon>Pezizales</taxon>
        <taxon>Pyronemataceae</taxon>
        <taxon>Pyronema</taxon>
    </lineage>
</organism>
<evidence type="ECO:0000313" key="2">
    <source>
        <dbReference type="Proteomes" id="UP000018144"/>
    </source>
</evidence>
<proteinExistence type="predicted"/>